<evidence type="ECO:0000256" key="1">
    <source>
        <dbReference type="SAM" id="Phobius"/>
    </source>
</evidence>
<dbReference type="WBParaSite" id="L893_g17637.t2">
    <property type="protein sequence ID" value="L893_g17637.t2"/>
    <property type="gene ID" value="L893_g17637"/>
</dbReference>
<protein>
    <submittedName>
        <fullName evidence="3">Transmembrane protein</fullName>
    </submittedName>
</protein>
<feature type="transmembrane region" description="Helical" evidence="1">
    <location>
        <begin position="78"/>
        <end position="95"/>
    </location>
</feature>
<accession>A0A1I7YLS1</accession>
<dbReference type="AlphaFoldDB" id="A0A1I7YLS1"/>
<evidence type="ECO:0000313" key="3">
    <source>
        <dbReference type="WBParaSite" id="L893_g17637.t2"/>
    </source>
</evidence>
<keyword evidence="1" id="KW-0812">Transmembrane</keyword>
<organism evidence="2 3">
    <name type="scientific">Steinernema glaseri</name>
    <dbReference type="NCBI Taxonomy" id="37863"/>
    <lineage>
        <taxon>Eukaryota</taxon>
        <taxon>Metazoa</taxon>
        <taxon>Ecdysozoa</taxon>
        <taxon>Nematoda</taxon>
        <taxon>Chromadorea</taxon>
        <taxon>Rhabditida</taxon>
        <taxon>Tylenchina</taxon>
        <taxon>Panagrolaimomorpha</taxon>
        <taxon>Strongyloidoidea</taxon>
        <taxon>Steinernematidae</taxon>
        <taxon>Steinernema</taxon>
    </lineage>
</organism>
<reference evidence="3" key="1">
    <citation type="submission" date="2016-11" db="UniProtKB">
        <authorList>
            <consortium name="WormBaseParasite"/>
        </authorList>
    </citation>
    <scope>IDENTIFICATION</scope>
</reference>
<name>A0A1I7YLS1_9BILA</name>
<keyword evidence="2" id="KW-1185">Reference proteome</keyword>
<keyword evidence="1" id="KW-0472">Membrane</keyword>
<keyword evidence="1" id="KW-1133">Transmembrane helix</keyword>
<sequence>MTLTMNAPLKESLVGTVKQTTYQSFGHFRCKSTAPTQSCEESETADETVSNCRICLDLRPARSHSCKSRTTPFLQDPMLAYLLIFYIVVIVALFFEHKARVEAGEPGVPFLGRQFNRFLPQNDIDVELLSAPLSREDIEQSMFPDLQRRRSRIK</sequence>
<proteinExistence type="predicted"/>
<dbReference type="Proteomes" id="UP000095287">
    <property type="component" value="Unplaced"/>
</dbReference>
<evidence type="ECO:0000313" key="2">
    <source>
        <dbReference type="Proteomes" id="UP000095287"/>
    </source>
</evidence>